<evidence type="ECO:0000313" key="2">
    <source>
        <dbReference type="EMBL" id="KNZ48464.1"/>
    </source>
</evidence>
<evidence type="ECO:0000313" key="3">
    <source>
        <dbReference type="Proteomes" id="UP000037035"/>
    </source>
</evidence>
<dbReference type="AlphaFoldDB" id="A0A0L6UIV3"/>
<accession>A0A0L6UIV3</accession>
<sequence length="107" mass="12486">MKPFGQYIVYNHIKNNPASGSAPLDWLINSQKFCFKMEKKFIYEHGIKWSPPKCHPNGFHSGKKPSHSQRPQGMKLESKKIEESKIKSSYSRKYMRMRSNTLKQPGN</sequence>
<reference evidence="2 3" key="1">
    <citation type="submission" date="2015-08" db="EMBL/GenBank/DDBJ databases">
        <title>Next Generation Sequencing and Analysis of the Genome of Puccinia sorghi L Schw, the Causal Agent of Maize Common Rust.</title>
        <authorList>
            <person name="Rochi L."/>
            <person name="Burguener G."/>
            <person name="Darino M."/>
            <person name="Turjanski A."/>
            <person name="Kreff E."/>
            <person name="Dieguez M.J."/>
            <person name="Sacco F."/>
        </authorList>
    </citation>
    <scope>NUCLEOTIDE SEQUENCE [LARGE SCALE GENOMIC DNA]</scope>
    <source>
        <strain evidence="2 3">RO10H11247</strain>
    </source>
</reference>
<name>A0A0L6UIV3_9BASI</name>
<feature type="region of interest" description="Disordered" evidence="1">
    <location>
        <begin position="54"/>
        <end position="107"/>
    </location>
</feature>
<dbReference type="Proteomes" id="UP000037035">
    <property type="component" value="Unassembled WGS sequence"/>
</dbReference>
<proteinExistence type="predicted"/>
<evidence type="ECO:0000256" key="1">
    <source>
        <dbReference type="SAM" id="MobiDB-lite"/>
    </source>
</evidence>
<gene>
    <name evidence="2" type="ORF">VP01_5652g1</name>
</gene>
<keyword evidence="3" id="KW-1185">Reference proteome</keyword>
<comment type="caution">
    <text evidence="2">The sequence shown here is derived from an EMBL/GenBank/DDBJ whole genome shotgun (WGS) entry which is preliminary data.</text>
</comment>
<dbReference type="EMBL" id="LAVV01010888">
    <property type="protein sequence ID" value="KNZ48464.1"/>
    <property type="molecule type" value="Genomic_DNA"/>
</dbReference>
<dbReference type="VEuPathDB" id="FungiDB:VP01_5652g1"/>
<organism evidence="2 3">
    <name type="scientific">Puccinia sorghi</name>
    <dbReference type="NCBI Taxonomy" id="27349"/>
    <lineage>
        <taxon>Eukaryota</taxon>
        <taxon>Fungi</taxon>
        <taxon>Dikarya</taxon>
        <taxon>Basidiomycota</taxon>
        <taxon>Pucciniomycotina</taxon>
        <taxon>Pucciniomycetes</taxon>
        <taxon>Pucciniales</taxon>
        <taxon>Pucciniaceae</taxon>
        <taxon>Puccinia</taxon>
    </lineage>
</organism>
<feature type="compositionally biased region" description="Basic and acidic residues" evidence="1">
    <location>
        <begin position="76"/>
        <end position="86"/>
    </location>
</feature>
<protein>
    <submittedName>
        <fullName evidence="2">Uncharacterized protein</fullName>
    </submittedName>
</protein>